<reference evidence="1 2" key="1">
    <citation type="submission" date="2021-06" db="EMBL/GenBank/DDBJ databases">
        <title>Caerostris extrusa draft genome.</title>
        <authorList>
            <person name="Kono N."/>
            <person name="Arakawa K."/>
        </authorList>
    </citation>
    <scope>NUCLEOTIDE SEQUENCE [LARGE SCALE GENOMIC DNA]</scope>
</reference>
<dbReference type="EMBL" id="BPLR01017327">
    <property type="protein sequence ID" value="GIY90551.1"/>
    <property type="molecule type" value="Genomic_DNA"/>
</dbReference>
<name>A0AAV4X6P8_CAEEX</name>
<protein>
    <submittedName>
        <fullName evidence="1">Uncharacterized protein</fullName>
    </submittedName>
</protein>
<keyword evidence="2" id="KW-1185">Reference proteome</keyword>
<gene>
    <name evidence="1" type="ORF">CEXT_689761</name>
</gene>
<proteinExistence type="predicted"/>
<dbReference type="AlphaFoldDB" id="A0AAV4X6P8"/>
<organism evidence="1 2">
    <name type="scientific">Caerostris extrusa</name>
    <name type="common">Bark spider</name>
    <name type="synonym">Caerostris bankana</name>
    <dbReference type="NCBI Taxonomy" id="172846"/>
    <lineage>
        <taxon>Eukaryota</taxon>
        <taxon>Metazoa</taxon>
        <taxon>Ecdysozoa</taxon>
        <taxon>Arthropoda</taxon>
        <taxon>Chelicerata</taxon>
        <taxon>Arachnida</taxon>
        <taxon>Araneae</taxon>
        <taxon>Araneomorphae</taxon>
        <taxon>Entelegynae</taxon>
        <taxon>Araneoidea</taxon>
        <taxon>Araneidae</taxon>
        <taxon>Caerostris</taxon>
    </lineage>
</organism>
<evidence type="ECO:0000313" key="2">
    <source>
        <dbReference type="Proteomes" id="UP001054945"/>
    </source>
</evidence>
<sequence length="91" mass="10242">MVMGAMHIKDDESFDVFNGLENRSTRYPWNNLCTILDLVVGAGVWSGIMDEPPCPSESSVCYNCLNRWWHGICGDISFVAVKARPTCFPRL</sequence>
<dbReference type="Proteomes" id="UP001054945">
    <property type="component" value="Unassembled WGS sequence"/>
</dbReference>
<evidence type="ECO:0000313" key="1">
    <source>
        <dbReference type="EMBL" id="GIY90551.1"/>
    </source>
</evidence>
<accession>A0AAV4X6P8</accession>
<comment type="caution">
    <text evidence="1">The sequence shown here is derived from an EMBL/GenBank/DDBJ whole genome shotgun (WGS) entry which is preliminary data.</text>
</comment>